<dbReference type="PANTHER" id="PTHR42068">
    <property type="entry name" value="YALI0B18964P"/>
    <property type="match status" value="1"/>
</dbReference>
<feature type="compositionally biased region" description="Acidic residues" evidence="1">
    <location>
        <begin position="455"/>
        <end position="466"/>
    </location>
</feature>
<feature type="compositionally biased region" description="Polar residues" evidence="1">
    <location>
        <begin position="170"/>
        <end position="199"/>
    </location>
</feature>
<dbReference type="OrthoDB" id="5396252at2759"/>
<feature type="compositionally biased region" description="Basic and acidic residues" evidence="1">
    <location>
        <begin position="37"/>
        <end position="66"/>
    </location>
</feature>
<feature type="region of interest" description="Disordered" evidence="1">
    <location>
        <begin position="29"/>
        <end position="511"/>
    </location>
</feature>
<feature type="compositionally biased region" description="Basic and acidic residues" evidence="1">
    <location>
        <begin position="467"/>
        <end position="478"/>
    </location>
</feature>
<dbReference type="Proteomes" id="UP000799423">
    <property type="component" value="Unassembled WGS sequence"/>
</dbReference>
<feature type="compositionally biased region" description="Low complexity" evidence="1">
    <location>
        <begin position="395"/>
        <end position="410"/>
    </location>
</feature>
<dbReference type="PANTHER" id="PTHR42068:SF1">
    <property type="entry name" value="YALI0B18964P"/>
    <property type="match status" value="1"/>
</dbReference>
<proteinExistence type="predicted"/>
<gene>
    <name evidence="2" type="ORF">T440DRAFT_514644</name>
</gene>
<evidence type="ECO:0000256" key="1">
    <source>
        <dbReference type="SAM" id="MobiDB-lite"/>
    </source>
</evidence>
<dbReference type="AlphaFoldDB" id="A0A6A7BGW1"/>
<feature type="region of interest" description="Disordered" evidence="1">
    <location>
        <begin position="865"/>
        <end position="946"/>
    </location>
</feature>
<feature type="compositionally biased region" description="Basic and acidic residues" evidence="1">
    <location>
        <begin position="233"/>
        <end position="264"/>
    </location>
</feature>
<feature type="compositionally biased region" description="Low complexity" evidence="1">
    <location>
        <begin position="100"/>
        <end position="109"/>
    </location>
</feature>
<reference evidence="2" key="1">
    <citation type="submission" date="2020-01" db="EMBL/GenBank/DDBJ databases">
        <authorList>
            <consortium name="DOE Joint Genome Institute"/>
            <person name="Haridas S."/>
            <person name="Albert R."/>
            <person name="Binder M."/>
            <person name="Bloem J."/>
            <person name="Labutti K."/>
            <person name="Salamov A."/>
            <person name="Andreopoulos B."/>
            <person name="Baker S.E."/>
            <person name="Barry K."/>
            <person name="Bills G."/>
            <person name="Bluhm B.H."/>
            <person name="Cannon C."/>
            <person name="Castanera R."/>
            <person name="Culley D.E."/>
            <person name="Daum C."/>
            <person name="Ezra D."/>
            <person name="Gonzalez J.B."/>
            <person name="Henrissat B."/>
            <person name="Kuo A."/>
            <person name="Liang C."/>
            <person name="Lipzen A."/>
            <person name="Lutzoni F."/>
            <person name="Magnuson J."/>
            <person name="Mondo S."/>
            <person name="Nolan M."/>
            <person name="Ohm R."/>
            <person name="Pangilinan J."/>
            <person name="Park H.-J."/>
            <person name="Ramirez L."/>
            <person name="Alfaro M."/>
            <person name="Sun H."/>
            <person name="Tritt A."/>
            <person name="Yoshinaga Y."/>
            <person name="Zwiers L.-H."/>
            <person name="Turgeon B.G."/>
            <person name="Goodwin S.B."/>
            <person name="Spatafora J.W."/>
            <person name="Crous P.W."/>
            <person name="Grigoriev I.V."/>
        </authorList>
    </citation>
    <scope>NUCLEOTIDE SEQUENCE</scope>
    <source>
        <strain evidence="2">IPT5</strain>
    </source>
</reference>
<feature type="compositionally biased region" description="Low complexity" evidence="1">
    <location>
        <begin position="142"/>
        <end position="157"/>
    </location>
</feature>
<feature type="compositionally biased region" description="Low complexity" evidence="1">
    <location>
        <begin position="345"/>
        <end position="384"/>
    </location>
</feature>
<evidence type="ECO:0000313" key="3">
    <source>
        <dbReference type="Proteomes" id="UP000799423"/>
    </source>
</evidence>
<feature type="compositionally biased region" description="Polar residues" evidence="1">
    <location>
        <begin position="493"/>
        <end position="510"/>
    </location>
</feature>
<accession>A0A6A7BGW1</accession>
<organism evidence="2 3">
    <name type="scientific">Plenodomus tracheiphilus IPT5</name>
    <dbReference type="NCBI Taxonomy" id="1408161"/>
    <lineage>
        <taxon>Eukaryota</taxon>
        <taxon>Fungi</taxon>
        <taxon>Dikarya</taxon>
        <taxon>Ascomycota</taxon>
        <taxon>Pezizomycotina</taxon>
        <taxon>Dothideomycetes</taxon>
        <taxon>Pleosporomycetidae</taxon>
        <taxon>Pleosporales</taxon>
        <taxon>Pleosporineae</taxon>
        <taxon>Leptosphaeriaceae</taxon>
        <taxon>Plenodomus</taxon>
    </lineage>
</organism>
<name>A0A6A7BGW1_9PLEO</name>
<feature type="compositionally biased region" description="Polar residues" evidence="1">
    <location>
        <begin position="307"/>
        <end position="319"/>
    </location>
</feature>
<feature type="compositionally biased region" description="Basic and acidic residues" evidence="1">
    <location>
        <begin position="320"/>
        <end position="339"/>
    </location>
</feature>
<keyword evidence="3" id="KW-1185">Reference proteome</keyword>
<evidence type="ECO:0008006" key="4">
    <source>
        <dbReference type="Google" id="ProtNLM"/>
    </source>
</evidence>
<feature type="compositionally biased region" description="Polar residues" evidence="1">
    <location>
        <begin position="865"/>
        <end position="878"/>
    </location>
</feature>
<evidence type="ECO:0000313" key="2">
    <source>
        <dbReference type="EMBL" id="KAF2854766.1"/>
    </source>
</evidence>
<protein>
    <recommendedName>
        <fullName evidence="4">Med15 multi-domain protein</fullName>
    </recommendedName>
</protein>
<dbReference type="EMBL" id="MU006292">
    <property type="protein sequence ID" value="KAF2854766.1"/>
    <property type="molecule type" value="Genomic_DNA"/>
</dbReference>
<feature type="compositionally biased region" description="Low complexity" evidence="1">
    <location>
        <begin position="119"/>
        <end position="133"/>
    </location>
</feature>
<sequence length="946" mass="102180">MGKPGLGLFTVRRKSQGNAFDDVDIAASPDVAAAPPVRDDSGGFRLLSRTEVEKANERRKTQEKPSKFPRFSGFGSNGNKARHQSMDDESPGSSKRDSKSSSGTQFSSSRPYTNGQHGSTSTLPSSTDTSSDDNLFANVHRPSIPQHSSSPVSYSVSGIRKQLPTLPSLPRTSSGISYKDQLSGSSNRSRAMTTSSYASTAIPPKLDSNLNFESSSFDDDMFSHINPKASPEIPREPAGRSLLSEKRTFQAEPIKIHPKLDVEPPLKSWDSRGSADNLMSSPHSDNDSPPPPPPPHNYSSYAPVASESPTLPSTGTFQDSDAHFVRKSFMERKSYRDSSPEQQLNSNASSSANSYDTPYSSRSATASSTTTNTTPKAPLAPTPAHADSDDEDLFTPAKTAPKYAPTTARKVTAPAVLPQQPTPASTAANGGRVMTQSEFREYQKRQLSQPHADDSSDEDDYEDEEDAIKKREEEEVLRRRNQQMHFAREAMRRSTTAPGNPTRPESSVGNINMDMGFPSEVSMKADEWEDDDVPLGILAQHGFPSQARNRLPNQPPGAMPSYLPDRPASAGAMSQRASQAHMPAFARGLPADPYSPYVGGGLVRHMNRESLGFNGFARGPGSIAGDSIAGGMGVPAHMMYQEAGMSQPSLVDQIQMRDMQKPKYMGGASNKSKEGGPFTGMLGQRMNQAGQTQTPTRVSQMPGANPMMGMPGAQMGGQMPMMGMGMGMNPMGYPMPQQNDYNMQMQQFQQMQQMIAMQQFQMQQMQAMQNPQQQQDPRMSMAMPNSNFGSNMMGNGSFLSVPGMQGGMPNQQGRPMSFMSGNGNQQQPQMQSFMGPGAGYTPSIAPSERSNIGLSARYRPVVNHSDSVSNGTSMTLQATGGAAPGKSGAIKGILKKGSPQPQISVRETDEVDEDWGKLAARKNRSAGKGKENSNNGLEELTRGLNI</sequence>